<keyword evidence="2" id="KW-1185">Reference proteome</keyword>
<accession>A0A370HLB0</accession>
<gene>
    <name evidence="1" type="ORF">DES45_105366</name>
</gene>
<comment type="caution">
    <text evidence="1">The sequence shown here is derived from an EMBL/GenBank/DDBJ whole genome shotgun (WGS) entry which is preliminary data.</text>
</comment>
<sequence length="324" mass="36189">MRVTVRLALRDWDYMTPLVLGDVGSDRIDVKVDRVGTLPEDFANDPRYDASEISFSRYTTGRSRGDTAIVGIPNFLMRGFRHRCIITAGKSPLTRLEDLRGKRIGVTGWQDSGNTWTRAALAQAGVGIEDVRWYAGRLTEAHPIVDRLGRYARPGRIEAVPGERPMLDLLESGELDAVFTPFMPSGFFGRDSKFRHLLTDLHGAELAYFNAVGYVPGIHILGIKAAFAAEHPWLAQELSDLLDESQRVWLEKRRKYADTTPWIIEELGRCGRDLPDVWNASGLEPNRKMIADFLAEIRKQGLADTDLTPDALFPAAQNLVGEPA</sequence>
<evidence type="ECO:0000313" key="2">
    <source>
        <dbReference type="Proteomes" id="UP000254925"/>
    </source>
</evidence>
<dbReference type="RefSeq" id="WP_114770826.1">
    <property type="nucleotide sequence ID" value="NZ_QQBB01000005.1"/>
</dbReference>
<evidence type="ECO:0000313" key="1">
    <source>
        <dbReference type="EMBL" id="RDI58841.1"/>
    </source>
</evidence>
<dbReference type="SUPFAM" id="SSF53850">
    <property type="entry name" value="Periplasmic binding protein-like II"/>
    <property type="match status" value="1"/>
</dbReference>
<dbReference type="Proteomes" id="UP000254925">
    <property type="component" value="Unassembled WGS sequence"/>
</dbReference>
<dbReference type="Gene3D" id="3.40.190.10">
    <property type="entry name" value="Periplasmic binding protein-like II"/>
    <property type="match status" value="1"/>
</dbReference>
<proteinExistence type="predicted"/>
<dbReference type="AlphaFoldDB" id="A0A370HLB0"/>
<protein>
    <submittedName>
        <fullName evidence="1">4,5-dihydroxyphthalate decarboxylase</fullName>
    </submittedName>
</protein>
<reference evidence="1 2" key="1">
    <citation type="submission" date="2018-07" db="EMBL/GenBank/DDBJ databases">
        <title>Genomic Encyclopedia of Type Strains, Phase IV (KMG-IV): sequencing the most valuable type-strain genomes for metagenomic binning, comparative biology and taxonomic classification.</title>
        <authorList>
            <person name="Goeker M."/>
        </authorList>
    </citation>
    <scope>NUCLEOTIDE SEQUENCE [LARGE SCALE GENOMIC DNA]</scope>
    <source>
        <strain evidence="1 2">DSM 14364</strain>
    </source>
</reference>
<organism evidence="1 2">
    <name type="scientific">Microvirga subterranea</name>
    <dbReference type="NCBI Taxonomy" id="186651"/>
    <lineage>
        <taxon>Bacteria</taxon>
        <taxon>Pseudomonadati</taxon>
        <taxon>Pseudomonadota</taxon>
        <taxon>Alphaproteobacteria</taxon>
        <taxon>Hyphomicrobiales</taxon>
        <taxon>Methylobacteriaceae</taxon>
        <taxon>Microvirga</taxon>
    </lineage>
</organism>
<name>A0A370HLB0_9HYPH</name>
<dbReference type="EMBL" id="QQBB01000005">
    <property type="protein sequence ID" value="RDI58841.1"/>
    <property type="molecule type" value="Genomic_DNA"/>
</dbReference>
<dbReference type="OrthoDB" id="8689594at2"/>